<evidence type="ECO:0000313" key="1">
    <source>
        <dbReference type="EMBL" id="CAF2124679.1"/>
    </source>
</evidence>
<protein>
    <submittedName>
        <fullName evidence="1">Uncharacterized protein</fullName>
    </submittedName>
</protein>
<dbReference type="Proteomes" id="UP000663887">
    <property type="component" value="Unassembled WGS sequence"/>
</dbReference>
<accession>A0A816VJY5</accession>
<dbReference type="EMBL" id="CAJNRG010010699">
    <property type="protein sequence ID" value="CAF2124679.1"/>
    <property type="molecule type" value="Genomic_DNA"/>
</dbReference>
<name>A0A816VJY5_9BILA</name>
<comment type="caution">
    <text evidence="1">The sequence shown here is derived from an EMBL/GenBank/DDBJ whole genome shotgun (WGS) entry which is preliminary data.</text>
</comment>
<proteinExistence type="predicted"/>
<evidence type="ECO:0000313" key="2">
    <source>
        <dbReference type="Proteomes" id="UP000663887"/>
    </source>
</evidence>
<organism evidence="1 2">
    <name type="scientific">Rotaria magnacalcarata</name>
    <dbReference type="NCBI Taxonomy" id="392030"/>
    <lineage>
        <taxon>Eukaryota</taxon>
        <taxon>Metazoa</taxon>
        <taxon>Spiralia</taxon>
        <taxon>Gnathifera</taxon>
        <taxon>Rotifera</taxon>
        <taxon>Eurotatoria</taxon>
        <taxon>Bdelloidea</taxon>
        <taxon>Philodinida</taxon>
        <taxon>Philodinidae</taxon>
        <taxon>Rotaria</taxon>
    </lineage>
</organism>
<dbReference type="AlphaFoldDB" id="A0A816VJY5"/>
<gene>
    <name evidence="1" type="ORF">XDN619_LOCUS23465</name>
</gene>
<reference evidence="1" key="1">
    <citation type="submission" date="2021-02" db="EMBL/GenBank/DDBJ databases">
        <authorList>
            <person name="Nowell W R."/>
        </authorList>
    </citation>
    <scope>NUCLEOTIDE SEQUENCE</scope>
</reference>
<sequence>MSTDVVPNSVVPSTLTVYEKNKLNNKLKLTLKTNDDSTKNGQHRLRPKMSTAKADKLRQILKTRIPERPIIIDENQGLIGPTSLKVDPVESIISNLSVLSRGLRNRIIKEYLNNSPIAYTLTCPHPSGYYRTVPCNYCSHGNPHVVRIEKLTRYFICKFREYKQQFRPNNHSKNKYRSNKVKNAVPPELSIHNDDVEEAVYGTIPSVIDDAQQLISVVQHIEVNEPTAESLVKNVEEAPKTNVIVKTCTASGNDHTSDHSSCNNEPLENQEYLKSMVCTFGIINVECPAQDTYQLGDKYNQFYKANAMNRGKYWDPDKSLRRFMVTDREIGRDYGTKRADEIRQMYCQSPFSFVAFLYDFRKEQKNRSIQQNRDLLRQYIDHQIEVDQLLEDDPNVPLPLVREIYNKHYPLNTLNTV</sequence>